<keyword evidence="7 16" id="KW-0418">Kinase</keyword>
<feature type="domain" description="PAS" evidence="13">
    <location>
        <begin position="283"/>
        <end position="353"/>
    </location>
</feature>
<feature type="domain" description="PAC" evidence="14">
    <location>
        <begin position="355"/>
        <end position="407"/>
    </location>
</feature>
<keyword evidence="11" id="KW-0812">Transmembrane</keyword>
<evidence type="ECO:0000259" key="14">
    <source>
        <dbReference type="PROSITE" id="PS50113"/>
    </source>
</evidence>
<dbReference type="SMART" id="SM00387">
    <property type="entry name" value="HATPase_c"/>
    <property type="match status" value="1"/>
</dbReference>
<dbReference type="GO" id="GO:0005524">
    <property type="term" value="F:ATP binding"/>
    <property type="evidence" value="ECO:0007669"/>
    <property type="project" value="UniProtKB-KW"/>
</dbReference>
<dbReference type="InterPro" id="IPR036890">
    <property type="entry name" value="HATPase_C_sf"/>
</dbReference>
<evidence type="ECO:0000256" key="2">
    <source>
        <dbReference type="ARBA" id="ARBA00004370"/>
    </source>
</evidence>
<dbReference type="CDD" id="cd16917">
    <property type="entry name" value="HATPase_UhpB-NarQ-NarX-like"/>
    <property type="match status" value="1"/>
</dbReference>
<dbReference type="InterPro" id="IPR000700">
    <property type="entry name" value="PAS-assoc_C"/>
</dbReference>
<feature type="domain" description="HAMP" evidence="15">
    <location>
        <begin position="226"/>
        <end position="278"/>
    </location>
</feature>
<dbReference type="SMART" id="SM00304">
    <property type="entry name" value="HAMP"/>
    <property type="match status" value="1"/>
</dbReference>
<dbReference type="Pfam" id="PF07730">
    <property type="entry name" value="HisKA_3"/>
    <property type="match status" value="1"/>
</dbReference>
<dbReference type="PROSITE" id="PS50109">
    <property type="entry name" value="HIS_KIN"/>
    <property type="match status" value="1"/>
</dbReference>
<dbReference type="PROSITE" id="PS50112">
    <property type="entry name" value="PAS"/>
    <property type="match status" value="1"/>
</dbReference>
<name>A0A1E3X980_9BACT</name>
<dbReference type="CDD" id="cd06225">
    <property type="entry name" value="HAMP"/>
    <property type="match status" value="1"/>
</dbReference>
<dbReference type="SMART" id="SM00091">
    <property type="entry name" value="PAS"/>
    <property type="match status" value="1"/>
</dbReference>
<dbReference type="Proteomes" id="UP000094056">
    <property type="component" value="Unassembled WGS sequence"/>
</dbReference>
<dbReference type="EC" id="2.7.13.3" evidence="3"/>
<dbReference type="GO" id="GO:0016020">
    <property type="term" value="C:membrane"/>
    <property type="evidence" value="ECO:0007669"/>
    <property type="project" value="UniProtKB-SubCell"/>
</dbReference>
<feature type="domain" description="Histidine kinase" evidence="12">
    <location>
        <begin position="432"/>
        <end position="628"/>
    </location>
</feature>
<dbReference type="Gene3D" id="3.30.450.20">
    <property type="entry name" value="PAS domain"/>
    <property type="match status" value="2"/>
</dbReference>
<keyword evidence="8" id="KW-0067">ATP-binding</keyword>
<dbReference type="PROSITE" id="PS50885">
    <property type="entry name" value="HAMP"/>
    <property type="match status" value="1"/>
</dbReference>
<comment type="catalytic activity">
    <reaction evidence="1">
        <text>ATP + protein L-histidine = ADP + protein N-phospho-L-histidine.</text>
        <dbReference type="EC" id="2.7.13.3"/>
    </reaction>
</comment>
<dbReference type="AlphaFoldDB" id="A0A1E3X980"/>
<dbReference type="Pfam" id="PF00672">
    <property type="entry name" value="HAMP"/>
    <property type="match status" value="1"/>
</dbReference>
<evidence type="ECO:0000256" key="6">
    <source>
        <dbReference type="ARBA" id="ARBA00022741"/>
    </source>
</evidence>
<dbReference type="PANTHER" id="PTHR24421:SF10">
    <property type="entry name" value="NITRATE_NITRITE SENSOR PROTEIN NARQ"/>
    <property type="match status" value="1"/>
</dbReference>
<dbReference type="NCBIfam" id="TIGR00229">
    <property type="entry name" value="sensory_box"/>
    <property type="match status" value="1"/>
</dbReference>
<comment type="subcellular location">
    <subcellularLocation>
        <location evidence="2">Membrane</location>
    </subcellularLocation>
</comment>
<feature type="transmembrane region" description="Helical" evidence="11">
    <location>
        <begin position="205"/>
        <end position="225"/>
    </location>
</feature>
<dbReference type="InterPro" id="IPR011712">
    <property type="entry name" value="Sig_transdc_His_kin_sub3_dim/P"/>
</dbReference>
<keyword evidence="11" id="KW-0472">Membrane</keyword>
<protein>
    <recommendedName>
        <fullName evidence="3">histidine kinase</fullName>
        <ecNumber evidence="3">2.7.13.3</ecNumber>
    </recommendedName>
</protein>
<dbReference type="InterPro" id="IPR005467">
    <property type="entry name" value="His_kinase_dom"/>
</dbReference>
<evidence type="ECO:0000313" key="16">
    <source>
        <dbReference type="EMBL" id="ODS32195.1"/>
    </source>
</evidence>
<feature type="coiled-coil region" evidence="10">
    <location>
        <begin position="266"/>
        <end position="293"/>
    </location>
</feature>
<evidence type="ECO:0000313" key="17">
    <source>
        <dbReference type="Proteomes" id="UP000094056"/>
    </source>
</evidence>
<dbReference type="GO" id="GO:0000155">
    <property type="term" value="F:phosphorelay sensor kinase activity"/>
    <property type="evidence" value="ECO:0007669"/>
    <property type="project" value="InterPro"/>
</dbReference>
<dbReference type="InterPro" id="IPR000014">
    <property type="entry name" value="PAS"/>
</dbReference>
<evidence type="ECO:0000256" key="11">
    <source>
        <dbReference type="SAM" id="Phobius"/>
    </source>
</evidence>
<dbReference type="InterPro" id="IPR003594">
    <property type="entry name" value="HATPase_dom"/>
</dbReference>
<dbReference type="Gene3D" id="6.10.340.10">
    <property type="match status" value="1"/>
</dbReference>
<dbReference type="Gene3D" id="1.20.5.1930">
    <property type="match status" value="1"/>
</dbReference>
<evidence type="ECO:0000256" key="9">
    <source>
        <dbReference type="ARBA" id="ARBA00023012"/>
    </source>
</evidence>
<dbReference type="InterPro" id="IPR001610">
    <property type="entry name" value="PAC"/>
</dbReference>
<evidence type="ECO:0000256" key="5">
    <source>
        <dbReference type="ARBA" id="ARBA00022679"/>
    </source>
</evidence>
<dbReference type="Pfam" id="PF13426">
    <property type="entry name" value="PAS_9"/>
    <property type="match status" value="1"/>
</dbReference>
<evidence type="ECO:0000259" key="13">
    <source>
        <dbReference type="PROSITE" id="PS50112"/>
    </source>
</evidence>
<evidence type="ECO:0000256" key="8">
    <source>
        <dbReference type="ARBA" id="ARBA00022840"/>
    </source>
</evidence>
<keyword evidence="4" id="KW-0597">Phosphoprotein</keyword>
<dbReference type="InterPro" id="IPR003660">
    <property type="entry name" value="HAMP_dom"/>
</dbReference>
<evidence type="ECO:0000256" key="1">
    <source>
        <dbReference type="ARBA" id="ARBA00000085"/>
    </source>
</evidence>
<sequence>MNKQPLDPDILEVFVVDLDGKVISSTEIDQIGRDVSGETCFSETMRKGFCISDIKYSPEFKQNTFFDVARLLLSNDGLHTIGIIINRYNCNSFRKITRSGVIGEFGQVKQLEGLGETGEVYIVNRDKLMITESRYNNDVILKQVVDTEGVRAAFDNEVGMIGIYTGYRGFPILGVSRYIEEMDWVVLAEKGISEAFAPLASLRNFTIIMGIMGIMVIVTVAIFFANRITMPITSLALAAGDIANGNLKGIEGIKSRDEIGNLADSFNKMTINLKKFRDDLKQSEERYRDLIENSSEIIYQTDKKRFFVNANRTMLNKLGYLSEELLGMKIDNIVPDDERGKVINHIQKVVEKGSDSIETIFLAKKGEIIYVEINTNAMYDSENNFIQTRAFVRDITERKKAEAAEKHGKELRLLSSQIISVQEEERRRISRELHDEAGQALTAMKINIEMLENEIPENSTNVRRRLAETKQLLTHTLQEVRTLSFELRPSLLDHFGVLAAVRGYSKNYSERTNIDVQVRGKNIVERFPPEIEILFYRCAQEALNNVAKHSGATNVAINVVQEENELRMKIKDNGKGFDVKKHFEKNINSSSIGLFGMNERAVLLNGRLKIHSERNKGSELEIFVPFKANNENNFSEVSKNA</sequence>
<dbReference type="InterPro" id="IPR050482">
    <property type="entry name" value="Sensor_HK_TwoCompSys"/>
</dbReference>
<reference evidence="16 17" key="1">
    <citation type="submission" date="2016-07" db="EMBL/GenBank/DDBJ databases">
        <title>Draft genome of Scalindua rubra, obtained from a brine-seawater interface in the Red Sea, sheds light on salt adaptation in anammox bacteria.</title>
        <authorList>
            <person name="Speth D.R."/>
            <person name="Lagkouvardos I."/>
            <person name="Wang Y."/>
            <person name="Qian P.-Y."/>
            <person name="Dutilh B.E."/>
            <person name="Jetten M.S."/>
        </authorList>
    </citation>
    <scope>NUCLEOTIDE SEQUENCE [LARGE SCALE GENOMIC DNA]</scope>
    <source>
        <strain evidence="16">BSI-1</strain>
    </source>
</reference>
<evidence type="ECO:0000256" key="7">
    <source>
        <dbReference type="ARBA" id="ARBA00022777"/>
    </source>
</evidence>
<evidence type="ECO:0000256" key="3">
    <source>
        <dbReference type="ARBA" id="ARBA00012438"/>
    </source>
</evidence>
<dbReference type="EMBL" id="MAYW01000073">
    <property type="protein sequence ID" value="ODS32195.1"/>
    <property type="molecule type" value="Genomic_DNA"/>
</dbReference>
<dbReference type="CDD" id="cd18774">
    <property type="entry name" value="PDC2_HK_sensor"/>
    <property type="match status" value="1"/>
</dbReference>
<organism evidence="16 17">
    <name type="scientific">Candidatus Scalindua rubra</name>
    <dbReference type="NCBI Taxonomy" id="1872076"/>
    <lineage>
        <taxon>Bacteria</taxon>
        <taxon>Pseudomonadati</taxon>
        <taxon>Planctomycetota</taxon>
        <taxon>Candidatus Brocadiia</taxon>
        <taxon>Candidatus Brocadiales</taxon>
        <taxon>Candidatus Scalinduaceae</taxon>
        <taxon>Candidatus Scalindua</taxon>
    </lineage>
</organism>
<dbReference type="GO" id="GO:0046983">
    <property type="term" value="F:protein dimerization activity"/>
    <property type="evidence" value="ECO:0007669"/>
    <property type="project" value="InterPro"/>
</dbReference>
<dbReference type="PROSITE" id="PS50113">
    <property type="entry name" value="PAC"/>
    <property type="match status" value="1"/>
</dbReference>
<gene>
    <name evidence="16" type="ORF">SCARUB_02674</name>
</gene>
<dbReference type="SUPFAM" id="SSF55785">
    <property type="entry name" value="PYP-like sensor domain (PAS domain)"/>
    <property type="match status" value="1"/>
</dbReference>
<dbReference type="InterPro" id="IPR035965">
    <property type="entry name" value="PAS-like_dom_sf"/>
</dbReference>
<evidence type="ECO:0000259" key="15">
    <source>
        <dbReference type="PROSITE" id="PS50885"/>
    </source>
</evidence>
<dbReference type="CDD" id="cd00130">
    <property type="entry name" value="PAS"/>
    <property type="match status" value="1"/>
</dbReference>
<dbReference type="PANTHER" id="PTHR24421">
    <property type="entry name" value="NITRATE/NITRITE SENSOR PROTEIN NARX-RELATED"/>
    <property type="match status" value="1"/>
</dbReference>
<proteinExistence type="predicted"/>
<accession>A0A1E3X980</accession>
<keyword evidence="11" id="KW-1133">Transmembrane helix</keyword>
<comment type="caution">
    <text evidence="16">The sequence shown here is derived from an EMBL/GenBank/DDBJ whole genome shotgun (WGS) entry which is preliminary data.</text>
</comment>
<dbReference type="Pfam" id="PF02518">
    <property type="entry name" value="HATPase_c"/>
    <property type="match status" value="1"/>
</dbReference>
<keyword evidence="9" id="KW-0902">Two-component regulatory system</keyword>
<dbReference type="SMART" id="SM00086">
    <property type="entry name" value="PAC"/>
    <property type="match status" value="1"/>
</dbReference>
<dbReference type="Gene3D" id="3.30.565.10">
    <property type="entry name" value="Histidine kinase-like ATPase, C-terminal domain"/>
    <property type="match status" value="1"/>
</dbReference>
<evidence type="ECO:0000256" key="4">
    <source>
        <dbReference type="ARBA" id="ARBA00022553"/>
    </source>
</evidence>
<keyword evidence="10" id="KW-0175">Coiled coil</keyword>
<evidence type="ECO:0000256" key="10">
    <source>
        <dbReference type="SAM" id="Coils"/>
    </source>
</evidence>
<evidence type="ECO:0000259" key="12">
    <source>
        <dbReference type="PROSITE" id="PS50109"/>
    </source>
</evidence>
<keyword evidence="6" id="KW-0547">Nucleotide-binding</keyword>
<dbReference type="SUPFAM" id="SSF158472">
    <property type="entry name" value="HAMP domain-like"/>
    <property type="match status" value="1"/>
</dbReference>
<dbReference type="SUPFAM" id="SSF55874">
    <property type="entry name" value="ATPase domain of HSP90 chaperone/DNA topoisomerase II/histidine kinase"/>
    <property type="match status" value="1"/>
</dbReference>
<keyword evidence="5" id="KW-0808">Transferase</keyword>